<dbReference type="EMBL" id="QEFC01003947">
    <property type="protein sequence ID" value="KAE9446137.1"/>
    <property type="molecule type" value="Genomic_DNA"/>
</dbReference>
<feature type="region of interest" description="Disordered" evidence="1">
    <location>
        <begin position="75"/>
        <end position="101"/>
    </location>
</feature>
<reference evidence="3" key="1">
    <citation type="journal article" date="2019" name="Genome Biol. Evol.">
        <title>The Rhododendron genome and chromosomal organization provide insight into shared whole-genome duplications across the heath family (Ericaceae).</title>
        <authorList>
            <person name="Soza V.L."/>
            <person name="Lindsley D."/>
            <person name="Waalkes A."/>
            <person name="Ramage E."/>
            <person name="Patwardhan R.P."/>
            <person name="Burton J.N."/>
            <person name="Adey A."/>
            <person name="Kumar A."/>
            <person name="Qiu R."/>
            <person name="Shendure J."/>
            <person name="Hall B."/>
        </authorList>
    </citation>
    <scope>NUCLEOTIDE SEQUENCE</scope>
    <source>
        <strain evidence="3">RSF 1966-606</strain>
    </source>
</reference>
<sequence>KCVEPNLAQNEKKTVAAGEIKAKTVATAGGESKAVEIIDSEKVQREWTCALCQVTTTSEQILDSHLQGRRHKARELKASKQVNESEGSSSLFQSKHTKPDIGVEEIKEMTNTEEKETAAAIQFKYEEPDVVKVDARAVALP</sequence>
<feature type="non-terminal residue" evidence="3">
    <location>
        <position position="141"/>
    </location>
</feature>
<evidence type="ECO:0000259" key="2">
    <source>
        <dbReference type="SMART" id="SM00451"/>
    </source>
</evidence>
<feature type="compositionally biased region" description="Polar residues" evidence="1">
    <location>
        <begin position="80"/>
        <end position="94"/>
    </location>
</feature>
<evidence type="ECO:0000313" key="3">
    <source>
        <dbReference type="EMBL" id="KAE9446137.1"/>
    </source>
</evidence>
<protein>
    <recommendedName>
        <fullName evidence="2">U1-type domain-containing protein</fullName>
    </recommendedName>
</protein>
<comment type="caution">
    <text evidence="3">The sequence shown here is derived from an EMBL/GenBank/DDBJ whole genome shotgun (WGS) entry which is preliminary data.</text>
</comment>
<gene>
    <name evidence="3" type="ORF">C3L33_21965</name>
</gene>
<evidence type="ECO:0000256" key="1">
    <source>
        <dbReference type="SAM" id="MobiDB-lite"/>
    </source>
</evidence>
<dbReference type="Gene3D" id="3.30.160.60">
    <property type="entry name" value="Classic Zinc Finger"/>
    <property type="match status" value="1"/>
</dbReference>
<dbReference type="GO" id="GO:0003676">
    <property type="term" value="F:nucleic acid binding"/>
    <property type="evidence" value="ECO:0007669"/>
    <property type="project" value="InterPro"/>
</dbReference>
<dbReference type="InterPro" id="IPR036236">
    <property type="entry name" value="Znf_C2H2_sf"/>
</dbReference>
<feature type="non-terminal residue" evidence="3">
    <location>
        <position position="1"/>
    </location>
</feature>
<accession>A0A6A4KSN2</accession>
<proteinExistence type="predicted"/>
<dbReference type="AlphaFoldDB" id="A0A6A4KSN2"/>
<dbReference type="PANTHER" id="PTHR47487">
    <property type="entry name" value="OS06G0651300 PROTEIN-RELATED"/>
    <property type="match status" value="1"/>
</dbReference>
<dbReference type="GO" id="GO:0008270">
    <property type="term" value="F:zinc ion binding"/>
    <property type="evidence" value="ECO:0007669"/>
    <property type="project" value="InterPro"/>
</dbReference>
<dbReference type="SMART" id="SM00451">
    <property type="entry name" value="ZnF_U1"/>
    <property type="match status" value="1"/>
</dbReference>
<dbReference type="SUPFAM" id="SSF57667">
    <property type="entry name" value="beta-beta-alpha zinc fingers"/>
    <property type="match status" value="1"/>
</dbReference>
<feature type="domain" description="U1-type" evidence="2">
    <location>
        <begin position="44"/>
        <end position="78"/>
    </location>
</feature>
<dbReference type="OrthoDB" id="1745128at2759"/>
<dbReference type="PANTHER" id="PTHR47487:SF16">
    <property type="entry name" value="C2H2-TYPE DOMAIN-CONTAINING PROTEIN"/>
    <property type="match status" value="1"/>
</dbReference>
<dbReference type="InterPro" id="IPR003604">
    <property type="entry name" value="Matrin/U1-like-C_Znf_C2H2"/>
</dbReference>
<name>A0A6A4KSN2_9ERIC</name>
<dbReference type="InterPro" id="IPR013087">
    <property type="entry name" value="Znf_C2H2_type"/>
</dbReference>
<dbReference type="Pfam" id="PF12874">
    <property type="entry name" value="zf-met"/>
    <property type="match status" value="1"/>
</dbReference>
<organism evidence="3">
    <name type="scientific">Rhododendron williamsianum</name>
    <dbReference type="NCBI Taxonomy" id="262921"/>
    <lineage>
        <taxon>Eukaryota</taxon>
        <taxon>Viridiplantae</taxon>
        <taxon>Streptophyta</taxon>
        <taxon>Embryophyta</taxon>
        <taxon>Tracheophyta</taxon>
        <taxon>Spermatophyta</taxon>
        <taxon>Magnoliopsida</taxon>
        <taxon>eudicotyledons</taxon>
        <taxon>Gunneridae</taxon>
        <taxon>Pentapetalae</taxon>
        <taxon>asterids</taxon>
        <taxon>Ericales</taxon>
        <taxon>Ericaceae</taxon>
        <taxon>Ericoideae</taxon>
        <taxon>Rhodoreae</taxon>
        <taxon>Rhododendron</taxon>
    </lineage>
</organism>